<keyword evidence="3" id="KW-0862">Zinc</keyword>
<keyword evidence="2" id="KW-0479">Metal-binding</keyword>
<keyword evidence="7" id="KW-0539">Nucleus</keyword>
<evidence type="ECO:0000259" key="9">
    <source>
        <dbReference type="PROSITE" id="PS50048"/>
    </source>
</evidence>
<accession>A0A5B0MRZ2</accession>
<dbReference type="PANTHER" id="PTHR47782:SF12">
    <property type="entry name" value="ZN(II)2CYS6 TRANSCRIPTION FACTOR (EUROFUNG)"/>
    <property type="match status" value="1"/>
</dbReference>
<sequence>MSGRLLFSQHQPKSPTGAKKRKRATNACLRCRLKKQRCDGISQPCGNCAKSSSECVFPDEIMGEKFLRQHIANLEARVKELISALKEIDPGHSVLKTTEAEVLSEQDLVDGFGFLSLTSGAEPLYVGGSSGVSWGRIFSSALCNQTGEAHFFSESLIPPKTSLDSLCSDESLSIAPADVESAVFQTSFSMQMKSGFVFPPLPQDERLSDELFATVFTTIQARHCFMNFVVLKQWYSERDRFCASEKPLVADGPRTAAFFLWLTYALGLRLWEMRGRVIPNLPTHEHYFQAALQYYDHVSSNTTTIQALLFLAMYSFRSTQGLSTWHLTGLAMRTALELGLHRKTPKAQQLSPFHEETKKRIWWSVYALERTIAFQLGRPIAIQDDEIDSELPLDIDCHVTDDEQILARRVAIDKKLSETGTTLENNPYPLGWTTMSPSLHHIRLRRILTKIKEKVYHSRFSQEKAEQRYASVDALALELDQWRALIPAKSSINKSAGNLFGLDWETQNEFKPEVEGGWDSGGIPFYTGEWFELQYHNALQSLLIPCALTAPPGSPYLHRAAHAAMAACELQRKRLREDYMAPLAVYSLHKLFMSGVFMLFALDKDRSLSVATDDVRTELGPEHDVRTEFGPEHDISAGRRSSSYNGISPKVFLPVKHCQEALSIYSSHYPQAKPYAQCFENMSNIWLRRFDERDTRREITAQQHLSPETLSKNVSDMNRPLFHQSFENQFKPACPPTLWKDDLNLPGRIRSSVEGSALLCCDANLQFQSGSPRYHLLSLGLVEPTCEPAQLLKSEEERYQSQKPWILGHIERECPNDFGHNNTSQRPDPNFSNSVSPYLSDHDNHAPTLTDSAGSFLPGSALGAESQLVCNFQDHPAKLSEYSPRNDTLGDQNFNNNSGNYSSNSATEFQRPELERSCRIGSGVSLTFDNSDYSTTVTEDMNENLRKQSFMSQQTFFGLEMQSSVDSKINGCPSLVANDQSQKNEFSSNAWLGEAFEFVRNPNDLSLNGGDQLSNVNFGKRDPTEAQGKRDDLSSSVALALGEDVTQNEAFVPAHPGLLLEPTGQQDFHNCIKTMLAGQEDYKELAHNQYTELPGDLSSSDKRKSGEMMITESRRLGGSSESNDASLFQGSFSGYCHNLGL</sequence>
<feature type="compositionally biased region" description="Polar residues" evidence="8">
    <location>
        <begin position="883"/>
        <end position="892"/>
    </location>
</feature>
<feature type="region of interest" description="Disordered" evidence="8">
    <location>
        <begin position="816"/>
        <end position="852"/>
    </location>
</feature>
<dbReference type="Gene3D" id="4.10.240.10">
    <property type="entry name" value="Zn(2)-C6 fungal-type DNA-binding domain"/>
    <property type="match status" value="1"/>
</dbReference>
<dbReference type="Pfam" id="PF00172">
    <property type="entry name" value="Zn_clus"/>
    <property type="match status" value="1"/>
</dbReference>
<gene>
    <name evidence="10" type="ORF">PGT21_022766</name>
</gene>
<protein>
    <recommendedName>
        <fullName evidence="9">Zn(2)-C6 fungal-type domain-containing protein</fullName>
    </recommendedName>
</protein>
<dbReference type="Pfam" id="PF04082">
    <property type="entry name" value="Fungal_trans"/>
    <property type="match status" value="1"/>
</dbReference>
<dbReference type="EMBL" id="VSWC01000132">
    <property type="protein sequence ID" value="KAA1079737.1"/>
    <property type="molecule type" value="Genomic_DNA"/>
</dbReference>
<name>A0A5B0MRZ2_PUCGR</name>
<dbReference type="GO" id="GO:0005634">
    <property type="term" value="C:nucleus"/>
    <property type="evidence" value="ECO:0007669"/>
    <property type="project" value="UniProtKB-SubCell"/>
</dbReference>
<dbReference type="AlphaFoldDB" id="A0A5B0MRZ2"/>
<evidence type="ECO:0000313" key="11">
    <source>
        <dbReference type="Proteomes" id="UP000324748"/>
    </source>
</evidence>
<feature type="region of interest" description="Disordered" evidence="8">
    <location>
        <begin position="881"/>
        <end position="908"/>
    </location>
</feature>
<dbReference type="OrthoDB" id="3364175at2759"/>
<feature type="compositionally biased region" description="Polar residues" evidence="8">
    <location>
        <begin position="819"/>
        <end position="837"/>
    </location>
</feature>
<feature type="compositionally biased region" description="Low complexity" evidence="8">
    <location>
        <begin position="893"/>
        <end position="905"/>
    </location>
</feature>
<dbReference type="CDD" id="cd00067">
    <property type="entry name" value="GAL4"/>
    <property type="match status" value="1"/>
</dbReference>
<evidence type="ECO:0000313" key="10">
    <source>
        <dbReference type="EMBL" id="KAA1079737.1"/>
    </source>
</evidence>
<evidence type="ECO:0000256" key="3">
    <source>
        <dbReference type="ARBA" id="ARBA00022833"/>
    </source>
</evidence>
<evidence type="ECO:0000256" key="7">
    <source>
        <dbReference type="ARBA" id="ARBA00023242"/>
    </source>
</evidence>
<comment type="subcellular location">
    <subcellularLocation>
        <location evidence="1">Nucleus</location>
    </subcellularLocation>
</comment>
<keyword evidence="4" id="KW-0805">Transcription regulation</keyword>
<feature type="domain" description="Zn(2)-C6 fungal-type" evidence="9">
    <location>
        <begin position="27"/>
        <end position="57"/>
    </location>
</feature>
<reference evidence="10 11" key="1">
    <citation type="submission" date="2019-05" db="EMBL/GenBank/DDBJ databases">
        <title>Emergence of the Ug99 lineage of the wheat stem rust pathogen through somatic hybridization.</title>
        <authorList>
            <person name="Li F."/>
            <person name="Upadhyaya N.M."/>
            <person name="Sperschneider J."/>
            <person name="Matny O."/>
            <person name="Nguyen-Phuc H."/>
            <person name="Mago R."/>
            <person name="Raley C."/>
            <person name="Miller M.E."/>
            <person name="Silverstein K.A.T."/>
            <person name="Henningsen E."/>
            <person name="Hirsch C.D."/>
            <person name="Visser B."/>
            <person name="Pretorius Z.A."/>
            <person name="Steffenson B.J."/>
            <person name="Schwessinger B."/>
            <person name="Dodds P.N."/>
            <person name="Figueroa M."/>
        </authorList>
    </citation>
    <scope>NUCLEOTIDE SEQUENCE [LARGE SCALE GENOMIC DNA]</scope>
    <source>
        <strain evidence="10">21-0</strain>
    </source>
</reference>
<evidence type="ECO:0000256" key="8">
    <source>
        <dbReference type="SAM" id="MobiDB-lite"/>
    </source>
</evidence>
<dbReference type="GO" id="GO:0000981">
    <property type="term" value="F:DNA-binding transcription factor activity, RNA polymerase II-specific"/>
    <property type="evidence" value="ECO:0007669"/>
    <property type="project" value="InterPro"/>
</dbReference>
<dbReference type="GO" id="GO:0043565">
    <property type="term" value="F:sequence-specific DNA binding"/>
    <property type="evidence" value="ECO:0007669"/>
    <property type="project" value="TreeGrafter"/>
</dbReference>
<comment type="caution">
    <text evidence="10">The sequence shown here is derived from an EMBL/GenBank/DDBJ whole genome shotgun (WGS) entry which is preliminary data.</text>
</comment>
<dbReference type="SMART" id="SM00066">
    <property type="entry name" value="GAL4"/>
    <property type="match status" value="1"/>
</dbReference>
<dbReference type="PROSITE" id="PS00463">
    <property type="entry name" value="ZN2_CY6_FUNGAL_1"/>
    <property type="match status" value="1"/>
</dbReference>
<dbReference type="InterPro" id="IPR036864">
    <property type="entry name" value="Zn2-C6_fun-type_DNA-bd_sf"/>
</dbReference>
<evidence type="ECO:0000256" key="6">
    <source>
        <dbReference type="ARBA" id="ARBA00023163"/>
    </source>
</evidence>
<evidence type="ECO:0000256" key="5">
    <source>
        <dbReference type="ARBA" id="ARBA00023125"/>
    </source>
</evidence>
<dbReference type="InterPro" id="IPR007219">
    <property type="entry name" value="XnlR_reg_dom"/>
</dbReference>
<organism evidence="10 11">
    <name type="scientific">Puccinia graminis f. sp. tritici</name>
    <dbReference type="NCBI Taxonomy" id="56615"/>
    <lineage>
        <taxon>Eukaryota</taxon>
        <taxon>Fungi</taxon>
        <taxon>Dikarya</taxon>
        <taxon>Basidiomycota</taxon>
        <taxon>Pucciniomycotina</taxon>
        <taxon>Pucciniomycetes</taxon>
        <taxon>Pucciniales</taxon>
        <taxon>Pucciniaceae</taxon>
        <taxon>Puccinia</taxon>
    </lineage>
</organism>
<evidence type="ECO:0000256" key="2">
    <source>
        <dbReference type="ARBA" id="ARBA00022723"/>
    </source>
</evidence>
<dbReference type="InterPro" id="IPR052202">
    <property type="entry name" value="Yeast_MetPath_Reg"/>
</dbReference>
<keyword evidence="6" id="KW-0804">Transcription</keyword>
<dbReference type="InterPro" id="IPR001138">
    <property type="entry name" value="Zn2Cys6_DnaBD"/>
</dbReference>
<dbReference type="GO" id="GO:0045944">
    <property type="term" value="P:positive regulation of transcription by RNA polymerase II"/>
    <property type="evidence" value="ECO:0007669"/>
    <property type="project" value="TreeGrafter"/>
</dbReference>
<proteinExistence type="predicted"/>
<dbReference type="Proteomes" id="UP000324748">
    <property type="component" value="Unassembled WGS sequence"/>
</dbReference>
<dbReference type="GO" id="GO:0008270">
    <property type="term" value="F:zinc ion binding"/>
    <property type="evidence" value="ECO:0007669"/>
    <property type="project" value="InterPro"/>
</dbReference>
<feature type="region of interest" description="Disordered" evidence="8">
    <location>
        <begin position="1"/>
        <end position="21"/>
    </location>
</feature>
<evidence type="ECO:0000256" key="4">
    <source>
        <dbReference type="ARBA" id="ARBA00023015"/>
    </source>
</evidence>
<dbReference type="PROSITE" id="PS50048">
    <property type="entry name" value="ZN2_CY6_FUNGAL_2"/>
    <property type="match status" value="1"/>
</dbReference>
<keyword evidence="5" id="KW-0238">DNA-binding</keyword>
<dbReference type="PANTHER" id="PTHR47782">
    <property type="entry name" value="ZN(II)2CYS6 TRANSCRIPTION FACTOR (EUROFUNG)-RELATED"/>
    <property type="match status" value="1"/>
</dbReference>
<dbReference type="SMART" id="SM00906">
    <property type="entry name" value="Fungal_trans"/>
    <property type="match status" value="1"/>
</dbReference>
<keyword evidence="11" id="KW-1185">Reference proteome</keyword>
<feature type="region of interest" description="Disordered" evidence="8">
    <location>
        <begin position="1009"/>
        <end position="1033"/>
    </location>
</feature>
<dbReference type="SUPFAM" id="SSF57701">
    <property type="entry name" value="Zn2/Cys6 DNA-binding domain"/>
    <property type="match status" value="1"/>
</dbReference>
<feature type="compositionally biased region" description="Basic and acidic residues" evidence="8">
    <location>
        <begin position="1019"/>
        <end position="1033"/>
    </location>
</feature>
<evidence type="ECO:0000256" key="1">
    <source>
        <dbReference type="ARBA" id="ARBA00004123"/>
    </source>
</evidence>
<dbReference type="CDD" id="cd12148">
    <property type="entry name" value="fungal_TF_MHR"/>
    <property type="match status" value="1"/>
</dbReference>
<dbReference type="GO" id="GO:0006351">
    <property type="term" value="P:DNA-templated transcription"/>
    <property type="evidence" value="ECO:0007669"/>
    <property type="project" value="InterPro"/>
</dbReference>